<dbReference type="Proteomes" id="UP000029579">
    <property type="component" value="Unassembled WGS sequence"/>
</dbReference>
<accession>A0A095X2W1</accession>
<proteinExistence type="predicted"/>
<sequence length="306" mass="35584">MPLGRLKEVDIRELWEHEQYNFSNWLAKEENIELINETVGLTLTDIDKEVYVGSYRCDLLAVDETTDIKIIIENQLNSTDHDYLGKIITYASGLDANVIIWIVKEAREEHKSAIEWLNNNMAKEISFFLLEIKAYRIGDSLPAPMIKVIEKPNDFIKSNKSIKDGDLSKTQAERLNFWTEFNRVITENGKPFNIRKATTDHWYDVAIGTSDAHISITLVNKDGTIGVELYVRDSKDLFDNLYEHKEEIENKLGFNMHWERLDDKKASRIKSYITGLNFNKQGNYPELMNQVIERVVKVRDVFKGYL</sequence>
<reference evidence="2 3" key="1">
    <citation type="submission" date="2014-07" db="EMBL/GenBank/DDBJ databases">
        <authorList>
            <person name="McCorrison J."/>
            <person name="Sanka R."/>
            <person name="Torralba M."/>
            <person name="Gillis M."/>
            <person name="Haft D.H."/>
            <person name="Methe B."/>
            <person name="Sutton G."/>
            <person name="Nelson K.E."/>
        </authorList>
    </citation>
    <scope>NUCLEOTIDE SEQUENCE [LARGE SCALE GENOMIC DNA]</scope>
    <source>
        <strain evidence="2 3">S7-1-13</strain>
    </source>
</reference>
<dbReference type="Gene3D" id="3.40.1350.10">
    <property type="match status" value="1"/>
</dbReference>
<dbReference type="GO" id="GO:0003676">
    <property type="term" value="F:nucleic acid binding"/>
    <property type="evidence" value="ECO:0007669"/>
    <property type="project" value="InterPro"/>
</dbReference>
<dbReference type="AlphaFoldDB" id="A0A095X2W1"/>
<organism evidence="2 3">
    <name type="scientific">Anaerococcus lactolyticus S7-1-13</name>
    <dbReference type="NCBI Taxonomy" id="1284686"/>
    <lineage>
        <taxon>Bacteria</taxon>
        <taxon>Bacillati</taxon>
        <taxon>Bacillota</taxon>
        <taxon>Tissierellia</taxon>
        <taxon>Tissierellales</taxon>
        <taxon>Peptoniphilaceae</taxon>
        <taxon>Anaerococcus</taxon>
    </lineage>
</organism>
<protein>
    <recommendedName>
        <fullName evidence="1">DUF4268 domain-containing protein</fullName>
    </recommendedName>
</protein>
<evidence type="ECO:0000259" key="1">
    <source>
        <dbReference type="Pfam" id="PF14088"/>
    </source>
</evidence>
<feature type="domain" description="DUF4268" evidence="1">
    <location>
        <begin position="174"/>
        <end position="305"/>
    </location>
</feature>
<evidence type="ECO:0000313" key="3">
    <source>
        <dbReference type="Proteomes" id="UP000029579"/>
    </source>
</evidence>
<dbReference type="EMBL" id="JRMW01000031">
    <property type="protein sequence ID" value="KGF04380.1"/>
    <property type="molecule type" value="Genomic_DNA"/>
</dbReference>
<dbReference type="InterPro" id="IPR025364">
    <property type="entry name" value="DUF4268"/>
</dbReference>
<comment type="caution">
    <text evidence="2">The sequence shown here is derived from an EMBL/GenBank/DDBJ whole genome shotgun (WGS) entry which is preliminary data.</text>
</comment>
<dbReference type="InterPro" id="IPR011856">
    <property type="entry name" value="tRNA_endonuc-like_dom_sf"/>
</dbReference>
<dbReference type="eggNOG" id="COG1637">
    <property type="taxonomic scope" value="Bacteria"/>
</dbReference>
<evidence type="ECO:0000313" key="2">
    <source>
        <dbReference type="EMBL" id="KGF04380.1"/>
    </source>
</evidence>
<gene>
    <name evidence="2" type="ORF">HMPREF1630_04175</name>
</gene>
<name>A0A095X2W1_9FIRM</name>
<dbReference type="Pfam" id="PF14088">
    <property type="entry name" value="DUF4268"/>
    <property type="match status" value="1"/>
</dbReference>